<evidence type="ECO:0000256" key="6">
    <source>
        <dbReference type="SAM" id="Phobius"/>
    </source>
</evidence>
<keyword evidence="3 6" id="KW-0812">Transmembrane</keyword>
<protein>
    <submittedName>
        <fullName evidence="7">F0F1 ATP synthase subunit I</fullName>
    </submittedName>
</protein>
<dbReference type="RefSeq" id="WP_189443573.1">
    <property type="nucleotide sequence ID" value="NZ_BMZI01000002.1"/>
</dbReference>
<dbReference type="EMBL" id="BMZI01000002">
    <property type="protein sequence ID" value="GHB13985.1"/>
    <property type="molecule type" value="Genomic_DNA"/>
</dbReference>
<keyword evidence="2" id="KW-1003">Cell membrane</keyword>
<reference evidence="8" key="1">
    <citation type="journal article" date="2019" name="Int. J. Syst. Evol. Microbiol.">
        <title>The Global Catalogue of Microorganisms (GCM) 10K type strain sequencing project: providing services to taxonomists for standard genome sequencing and annotation.</title>
        <authorList>
            <consortium name="The Broad Institute Genomics Platform"/>
            <consortium name="The Broad Institute Genome Sequencing Center for Infectious Disease"/>
            <person name="Wu L."/>
            <person name="Ma J."/>
        </authorList>
    </citation>
    <scope>NUCLEOTIDE SEQUENCE [LARGE SCALE GENOMIC DNA]</scope>
    <source>
        <strain evidence="8">KCTC 32998</strain>
    </source>
</reference>
<evidence type="ECO:0000313" key="7">
    <source>
        <dbReference type="EMBL" id="GHB13985.1"/>
    </source>
</evidence>
<evidence type="ECO:0000256" key="4">
    <source>
        <dbReference type="ARBA" id="ARBA00022989"/>
    </source>
</evidence>
<evidence type="ECO:0000256" key="3">
    <source>
        <dbReference type="ARBA" id="ARBA00022692"/>
    </source>
</evidence>
<keyword evidence="8" id="KW-1185">Reference proteome</keyword>
<keyword evidence="4 6" id="KW-1133">Transmembrane helix</keyword>
<feature type="transmembrane region" description="Helical" evidence="6">
    <location>
        <begin position="16"/>
        <end position="35"/>
    </location>
</feature>
<name>A0ABQ3DS69_9GAMM</name>
<evidence type="ECO:0000256" key="2">
    <source>
        <dbReference type="ARBA" id="ARBA00022475"/>
    </source>
</evidence>
<sequence length="136" mass="14699">MQTAAPAKLPRPRIKALIGLQCGLVVGMTLVAWGIGNSGIALSVLCGGLVAALPNAFFAWRAFRYQGASRARDIVKSFYQAETGKFGLTAVLFTLVFVAVPPSNPAFFFGAYVLTLLVQWLGPWFLRRPSHTQSRG</sequence>
<comment type="subcellular location">
    <subcellularLocation>
        <location evidence="1">Cell membrane</location>
        <topology evidence="1">Multi-pass membrane protein</topology>
    </subcellularLocation>
</comment>
<keyword evidence="5 6" id="KW-0472">Membrane</keyword>
<accession>A0ABQ3DS69</accession>
<comment type="caution">
    <text evidence="7">The sequence shown here is derived from an EMBL/GenBank/DDBJ whole genome shotgun (WGS) entry which is preliminary data.</text>
</comment>
<feature type="transmembrane region" description="Helical" evidence="6">
    <location>
        <begin position="83"/>
        <end position="100"/>
    </location>
</feature>
<evidence type="ECO:0000313" key="8">
    <source>
        <dbReference type="Proteomes" id="UP000646745"/>
    </source>
</evidence>
<feature type="transmembrane region" description="Helical" evidence="6">
    <location>
        <begin position="41"/>
        <end position="63"/>
    </location>
</feature>
<evidence type="ECO:0000256" key="5">
    <source>
        <dbReference type="ARBA" id="ARBA00023136"/>
    </source>
</evidence>
<evidence type="ECO:0000256" key="1">
    <source>
        <dbReference type="ARBA" id="ARBA00004651"/>
    </source>
</evidence>
<proteinExistence type="predicted"/>
<gene>
    <name evidence="7" type="ORF">GCM10009038_10370</name>
</gene>
<feature type="transmembrane region" description="Helical" evidence="6">
    <location>
        <begin position="106"/>
        <end position="126"/>
    </location>
</feature>
<dbReference type="Proteomes" id="UP000646745">
    <property type="component" value="Unassembled WGS sequence"/>
</dbReference>
<organism evidence="7 8">
    <name type="scientific">Salinicola rhizosphaerae</name>
    <dbReference type="NCBI Taxonomy" id="1443141"/>
    <lineage>
        <taxon>Bacteria</taxon>
        <taxon>Pseudomonadati</taxon>
        <taxon>Pseudomonadota</taxon>
        <taxon>Gammaproteobacteria</taxon>
        <taxon>Oceanospirillales</taxon>
        <taxon>Halomonadaceae</taxon>
        <taxon>Salinicola</taxon>
    </lineage>
</organism>
<dbReference type="InterPro" id="IPR005598">
    <property type="entry name" value="ATP_synth_I"/>
</dbReference>
<dbReference type="Pfam" id="PF03899">
    <property type="entry name" value="ATP-synt_I"/>
    <property type="match status" value="1"/>
</dbReference>